<feature type="disulfide bond" evidence="3">
    <location>
        <begin position="3689"/>
        <end position="3704"/>
    </location>
</feature>
<proteinExistence type="predicted"/>
<dbReference type="PANTHER" id="PTHR23282">
    <property type="entry name" value="APICAL ENDOSOMAL GLYCOPROTEIN PRECURSOR"/>
    <property type="match status" value="1"/>
</dbReference>
<feature type="domain" description="MAM" evidence="6">
    <location>
        <begin position="28"/>
        <end position="186"/>
    </location>
</feature>
<feature type="disulfide bond" evidence="3">
    <location>
        <begin position="3889"/>
        <end position="3904"/>
    </location>
</feature>
<dbReference type="GO" id="GO:0016020">
    <property type="term" value="C:membrane"/>
    <property type="evidence" value="ECO:0007669"/>
    <property type="project" value="InterPro"/>
</dbReference>
<feature type="domain" description="MAM" evidence="6">
    <location>
        <begin position="1798"/>
        <end position="1968"/>
    </location>
</feature>
<dbReference type="PRINTS" id="PR00261">
    <property type="entry name" value="LDLRECEPTOR"/>
</dbReference>
<feature type="disulfide bond" evidence="3">
    <location>
        <begin position="3870"/>
        <end position="3882"/>
    </location>
</feature>
<name>A0A9Q1CSN5_HOLLE</name>
<dbReference type="PROSITE" id="PS01209">
    <property type="entry name" value="LDLRA_1"/>
    <property type="match status" value="2"/>
</dbReference>
<evidence type="ECO:0000313" key="7">
    <source>
        <dbReference type="EMBL" id="KAJ8050666.1"/>
    </source>
</evidence>
<feature type="domain" description="MAM" evidence="6">
    <location>
        <begin position="859"/>
        <end position="1019"/>
    </location>
</feature>
<keyword evidence="8" id="KW-1185">Reference proteome</keyword>
<feature type="domain" description="MAM" evidence="6">
    <location>
        <begin position="3500"/>
        <end position="3665"/>
    </location>
</feature>
<organism evidence="7 8">
    <name type="scientific">Holothuria leucospilota</name>
    <name type="common">Black long sea cucumber</name>
    <name type="synonym">Mertensiothuria leucospilota</name>
    <dbReference type="NCBI Taxonomy" id="206669"/>
    <lineage>
        <taxon>Eukaryota</taxon>
        <taxon>Metazoa</taxon>
        <taxon>Echinodermata</taxon>
        <taxon>Eleutherozoa</taxon>
        <taxon>Echinozoa</taxon>
        <taxon>Holothuroidea</taxon>
        <taxon>Aspidochirotacea</taxon>
        <taxon>Aspidochirotida</taxon>
        <taxon>Holothuriidae</taxon>
        <taxon>Holothuria</taxon>
    </lineage>
</organism>
<feature type="domain" description="MAM" evidence="6">
    <location>
        <begin position="190"/>
        <end position="350"/>
    </location>
</feature>
<keyword evidence="1" id="KW-0677">Repeat</keyword>
<feature type="disulfide bond" evidence="3">
    <location>
        <begin position="1758"/>
        <end position="1770"/>
    </location>
</feature>
<dbReference type="Gene3D" id="2.60.120.200">
    <property type="match status" value="22"/>
</dbReference>
<feature type="domain" description="MAM" evidence="6">
    <location>
        <begin position="2837"/>
        <end position="2997"/>
    </location>
</feature>
<evidence type="ECO:0000256" key="5">
    <source>
        <dbReference type="SAM" id="SignalP"/>
    </source>
</evidence>
<dbReference type="SUPFAM" id="SSF57424">
    <property type="entry name" value="LDL receptor-like module"/>
    <property type="match status" value="2"/>
</dbReference>
<feature type="domain" description="MAM" evidence="6">
    <location>
        <begin position="3000"/>
        <end position="3161"/>
    </location>
</feature>
<dbReference type="PANTHER" id="PTHR23282:SF101">
    <property type="entry name" value="MAM DOMAIN-CONTAINING PROTEIN"/>
    <property type="match status" value="1"/>
</dbReference>
<dbReference type="FunFam" id="2.60.120.200:FF:000128">
    <property type="entry name" value="enteropeptidase isoform X2"/>
    <property type="match status" value="2"/>
</dbReference>
<feature type="domain" description="MAM" evidence="6">
    <location>
        <begin position="699"/>
        <end position="857"/>
    </location>
</feature>
<keyword evidence="2 3" id="KW-1015">Disulfide bond</keyword>
<comment type="caution">
    <text evidence="3">Lacks conserved residue(s) required for the propagation of feature annotation.</text>
</comment>
<evidence type="ECO:0000256" key="1">
    <source>
        <dbReference type="ARBA" id="ARBA00022737"/>
    </source>
</evidence>
<evidence type="ECO:0000256" key="3">
    <source>
        <dbReference type="PROSITE-ProRule" id="PRU00124"/>
    </source>
</evidence>
<gene>
    <name evidence="7" type="ORF">HOLleu_03957</name>
</gene>
<dbReference type="SUPFAM" id="SSF49899">
    <property type="entry name" value="Concanavalin A-like lectins/glucanases"/>
    <property type="match status" value="22"/>
</dbReference>
<sequence length="3914" mass="432854">MMRFERKGRLLFFLMVLLGPLQKVDGLIECDFQSDFCGYTQATDDNFNWSRRKGSTPSSGTGPSVDHSLGTAAGYYAYIETSSGSNGHKARLESPTITGSTQYCLDFFYHMYGSTIGSLKVYVKTTSLGSALWTQTGTKGNQWLLGQVPFSTTGNAKIVFEASRGSSYTGDIAIDDVQAVVGACPIHGLDDCDFEDAQLCGYTQDANDEFDWTRKKGSTPSAGTGPSVDASKGTTSGYYMYTEVTGKQAGDKARLISESIDPVDWAMNLCWTFSYHMYGTDTGILNVLMSGNAMPLWSRAGNMGNQWYRGQFQTDSNVAFSTIFEVIATGGDKGDIAIDDVGFVNGPCTGFEGSCDFERGDCVWINSMNDNFDWVRDAGGTSSGSTGPSVDHTKGDSTGYYLYIEANDATVFGMNAILISPPMELGSPHMCLYFWYNMFGNDIGSLLVYSTRDLTNPLLNPELLWGQFGQVSSSQSEWLEGRIPLNSSSMYRIEFEATRGAGTTGDIAIDDIQFTRQLCLLSPSAADPASFLTFDCNFEASLCGWTQDNNDDFDWLVDRGGTPTSSTGPSDDHSSVGTGHYIFMESSSPQTKGDKARLTSPLMSPEGDGLVCFYLWYHMFGKDMGTLRVYLTTGPGQGTEKLVWLNTGDRGNQWKEGFVQIQAFSDWKVTLEGEIAGISYGDMAVDDVSYLVGECPDNGFCHFELDFCDWYQEKQYDDFDWKRGKGSETGDVGAPVDKTTNTNEGYFIYLDTQGRADGDSAVLYSYNLTVGRDYCMTFWYLYAGAGALQILWRHANAEDMHLLWQAPSSTGEVWLYQTVTGSSLDVIQVIIRGVVSNQPNARIALDEIHLELGVCTMSFDCTFDEGYCGWSQDTTDDFDWIRDSGGTPSSGTGPPTDHTPGLGGGFYVYIESGSSGTGDTARLVSPSTGPTMSACFELWYHMYGAGTGTLNIYLQRLNSGTKSKLFSQSGDKGNVWLQARFDAISTTDFRLVIEAVDGDGYTGDIAIDDTKLFPYLCDSEPTTQPPTVPPVYLPGFLDCDFEGNDLCLWSQVPDGPGDDFDWDLTTGSSETVGTGPPADHTKQNQEGHYIHMDVSSQPQGAVARIISPVVAMDGLNYTHSCLEFWYHMYGPHVDTLNLLITDDPNDFTSAPIWTRSTNQGYDWVYEQIQISNMTDDFYYVFEGYAGASFQGDIALDDIVVINGTCPGRKVCDFEVDECGYVNDDNRLFIKFQRGSPRDYPGLDVRADHTYGSDYGHFMFLEPRNSSIKLHGLMVSPRYKLPKDTTYMELSYWTVEEDGYSFFFVSTTFDSGSQVMANVVPLEAEGSKVSATDVHVEGSYWRHHVHSYYLYDRYSGFFISIYGTFTNPSLAATIAIDDIKVTFSNIFSNAYMCTFESNACSWGNTQYGDEFDWFRHSGGTASFGTGPSVDHTLGTPAGWYMFIEGSHQFPGARARLESPIQAAPNIQYCVQFWYHMYGEDVGSLTLSWESASRSYTLWSQSGNQGNQWLYESVTYFPPEDYRLVFEATTGAGISSDIAIDDVFYMVTCVDPFPELQFDCQGTGVELISSSQVCDWSVDCSTGLDEMMCLPNSFEEGLGRYTVLPYVLYPWINTTVQDGQGPQRDWSGSTTNGTYMMVDTANPYPAGQPIALLVSPEIQQVYGSSCQISFWYYMAGDAGWLIVAFFSTDNPLEQTIVARMKGNQGEVWQEAIVNLNRIAKPFQLVFDAIPSLGANEIIAIDEITESATNVCGPPVRKPSCQPEEWRCSNGACVFNHVRCDFTDDCGDFSDELQCSHVDFLRCSFETGLCLYGQSTNGQDDGDWLLTSGQVIDNVDLSAPTRDHTRNDKGGQFMYFDQSQPGVDENFKVWLTSPSVTPGLFGGACVLKVWLYMWGDDAGTLNIYYRQNYAGPLTLFQSYGQSRNYDFWQDLQMKLPWNGVLGQVVFEATGASGPDGSIAIDDISMLGDCTYYSQSIPGTPTTYAPPTGSTPAPECLKEWYICPSDPDICVTPGQMCNFYNNCPTGEDESACGNCEYNDGDNFCGAENVVGWTEVRADFYPQYPPLDANQNPAAKGSYLATFVSYSSLTTPMLGPSGSLCQFEFDYFMQGDPGYLEVYLISATATILLTRVEGDQGSPWQHKSFFLEEQNERFQIQIISQRFSSSSAQVAIDRLNYINCDTGSTLPSKDANCTFEFDTCGYYQLKDDDIDWTRKKGSTSSTNTGPTTDHTTGSGYYMYIETSSPAIVNAKARLALHPQRPTDDQGLCLIFYYHMFGATIDTLNVYLTSGTQSDLIFTRFQSQGNKWIQGQSHITASSGWQVIFEASRGTSYTGDIAIDDVFFFPGTCPASDTCTFESGLCSWTQDGLDDFDWSLGSSGTLIEGTGPPTDHTTSSALGHYLYAYNQFPRMFGELTQLFSPLYQDTSSSQCFKFYYIVYGDDVGSLFVHVYDVIAEQTIGPLLEIVGSVNTFWQMERVSVSASHPYQVVIQGVIGSSSVGSIAIDDLSVTPGACPRDDYCDFEDDLCNWQNSVGDDNFDWIQMSGPTSTASTGPSVDHTLGTASGTYLYIETSSGSSNQKARLNSFFFPPTDGKFKCLYFWYHMYGSTMGTLRVWVRDQDMKMTNVWQESGNHGDQWFQGQVNLYNEKQYQIIFEGVRGTSTTGDLAIDDISIDNQICEDVGADSEIDCTFNNNICSYVQDTTDEFDWVIGVDSVNGPLYDHTTGSGSYVFLNMSVDHNAGDRARLISPLQVPSKAGNCLTFWYHISGINVDRFAVYLRQDDTDSMIFTRMGGQGDEWIRGEKNIQEETGWQAVFEGRYGTNDVGHIALDDVAMEISPCSASVECDFESGLCGWTQGTTDRMDWTRHKGPTSSSNTGPSTDHTTGTKEGYYIYLETSSGSTNYNARLYSPLYLHTDGDCFTMWYHMYGSSINTLYVKTYVPLTSKYTTLFQRKSKSVNEWRIATMTIESAHSYQIILEALRGSSTYGDIAVDDIKLTAGPCPGNPGYCNFDTGMCAWTNDREDDDWDWERTRGLSGVVYNPGTDHTTNTDQGFYLSFPIKPPTVDVGDNAVLISEYIQPISEGCFKMWYHMTGTGTGTLEAYAKSGSTKYSISLLTGDAGNVWKFIREPFTRSSEFRLFIEATSSSAQGTGHIAIDDVDLEPVSCSALTTPAPTVTKPAPTHAVGIYDCFFEEDFCLWQQDPTDQADWERTRGSTSTSDTGPTGDHTTGGLLGSFIYVDASGTYNKEARIILPQITSGSQGKCIRFWYHMYGADVNTLNMIVRKGAVGTLMWTKTGSQGQNWLLAQVHTTGTFDAVFEIVTGSGIRGDICLDDITFWDSECPAPDICDFEDGPESCGITQDGTDEYDWYWTNGAAGKDRPDKDATTGTDQGYYYLFNETTPTLVRDNQASFFTKQIPAKEFCLQFWYRTSGFSAKLDVYGELNGNSFPLDTFSKTEANSGLWHLGQIKIDAAMEFRIRFTGVLKLNDEYVAVDDMDFSKLTCSDLATTNLEDGFGTYVNLVGDDFDWVRHSGNSPNQKSGPDYDHTLGTESGFYVLFDTTPPRRAGEKAWLMTDTDMDIGQSFCMSMWYHMSGESIGTLTLYQRGIDVDYDDWKSLNQWNFNRGNSWIHDLVDIRTFNPFTQLVFEGVVGDGNEGDIALDDLQLFSGECTPPTVSLCVFECDGSTLCFNSYSFLCNFVADCQDKTDEAMCGPCDFESGWCNYQDLSTGSYKWTNSTGATPTANTGPTTDHTLGTEDGSYLYVDASSGSGFSKAILRSPSINQAAPGCLLTVWVHILGIDIGELGIYITQESLKTRIYEVHDPLGPDWVQIQVGLGRLVGPFQIQFEAVRSFSVLGDIAIDDITLTGCSFPESEVVCLGNQFRCASRGCIHQSRVCDLTDDCGDNSDENDCEVSGFKLCTC</sequence>
<evidence type="ECO:0000259" key="6">
    <source>
        <dbReference type="PROSITE" id="PS50060"/>
    </source>
</evidence>
<feature type="domain" description="MAM" evidence="6">
    <location>
        <begin position="2029"/>
        <end position="2177"/>
    </location>
</feature>
<dbReference type="Proteomes" id="UP001152320">
    <property type="component" value="Chromosome 1"/>
</dbReference>
<feature type="domain" description="MAM" evidence="6">
    <location>
        <begin position="1588"/>
        <end position="1751"/>
    </location>
</feature>
<dbReference type="InterPro" id="IPR013320">
    <property type="entry name" value="ConA-like_dom_sf"/>
</dbReference>
<dbReference type="PROSITE" id="PS00740">
    <property type="entry name" value="MAM_1"/>
    <property type="match status" value="2"/>
</dbReference>
<evidence type="ECO:0000256" key="4">
    <source>
        <dbReference type="SAM" id="MobiDB-lite"/>
    </source>
</evidence>
<feature type="domain" description="MAM" evidence="6">
    <location>
        <begin position="2681"/>
        <end position="2835"/>
    </location>
</feature>
<feature type="domain" description="MAM" evidence="6">
    <location>
        <begin position="3705"/>
        <end position="3863"/>
    </location>
</feature>
<dbReference type="PROSITE" id="PS50060">
    <property type="entry name" value="MAM_2"/>
    <property type="match status" value="22"/>
</dbReference>
<feature type="domain" description="MAM" evidence="6">
    <location>
        <begin position="1390"/>
        <end position="1549"/>
    </location>
</feature>
<dbReference type="PROSITE" id="PS50068">
    <property type="entry name" value="LDLRA_2"/>
    <property type="match status" value="4"/>
</dbReference>
<accession>A0A9Q1CSN5</accession>
<feature type="domain" description="MAM" evidence="6">
    <location>
        <begin position="3339"/>
        <end position="3498"/>
    </location>
</feature>
<dbReference type="InterPro" id="IPR023415">
    <property type="entry name" value="LDLR_class-A_CS"/>
</dbReference>
<dbReference type="EMBL" id="JAIZAY010000001">
    <property type="protein sequence ID" value="KAJ8050666.1"/>
    <property type="molecule type" value="Genomic_DNA"/>
</dbReference>
<evidence type="ECO:0000256" key="2">
    <source>
        <dbReference type="ARBA" id="ARBA00023157"/>
    </source>
</evidence>
<feature type="domain" description="MAM" evidence="6">
    <location>
        <begin position="353"/>
        <end position="521"/>
    </location>
</feature>
<feature type="signal peptide" evidence="5">
    <location>
        <begin position="1"/>
        <end position="26"/>
    </location>
</feature>
<feature type="domain" description="MAM" evidence="6">
    <location>
        <begin position="1209"/>
        <end position="1394"/>
    </location>
</feature>
<keyword evidence="5" id="KW-0732">Signal</keyword>
<dbReference type="CDD" id="cd00112">
    <property type="entry name" value="LDLa"/>
    <property type="match status" value="2"/>
</dbReference>
<dbReference type="Gene3D" id="4.10.400.10">
    <property type="entry name" value="Low-density Lipoprotein Receptor"/>
    <property type="match status" value="2"/>
</dbReference>
<feature type="domain" description="MAM" evidence="6">
    <location>
        <begin position="2512"/>
        <end position="2674"/>
    </location>
</feature>
<dbReference type="InterPro" id="IPR000998">
    <property type="entry name" value="MAM_dom"/>
</dbReference>
<comment type="caution">
    <text evidence="7">The sequence shown here is derived from an EMBL/GenBank/DDBJ whole genome shotgun (WGS) entry which is preliminary data.</text>
</comment>
<dbReference type="SMART" id="SM00192">
    <property type="entry name" value="LDLa"/>
    <property type="match status" value="5"/>
</dbReference>
<dbReference type="InterPro" id="IPR002172">
    <property type="entry name" value="LDrepeatLR_classA_rpt"/>
</dbReference>
<feature type="domain" description="MAM" evidence="6">
    <location>
        <begin position="1037"/>
        <end position="1207"/>
    </location>
</feature>
<feature type="disulfide bond" evidence="3">
    <location>
        <begin position="1777"/>
        <end position="1792"/>
    </location>
</feature>
<dbReference type="PRINTS" id="PR00020">
    <property type="entry name" value="MAMDOMAIN"/>
</dbReference>
<feature type="disulfide bond" evidence="3">
    <location>
        <begin position="2013"/>
        <end position="2028"/>
    </location>
</feature>
<dbReference type="Pfam" id="PF00057">
    <property type="entry name" value="Ldl_recept_a"/>
    <property type="match status" value="2"/>
</dbReference>
<protein>
    <submittedName>
        <fullName evidence="7">MAM and LDL-receptor class A domain-containing protein 2</fullName>
    </submittedName>
</protein>
<feature type="chain" id="PRO_5040248750" evidence="5">
    <location>
        <begin position="27"/>
        <end position="3914"/>
    </location>
</feature>
<reference evidence="7" key="1">
    <citation type="submission" date="2021-10" db="EMBL/GenBank/DDBJ databases">
        <title>Tropical sea cucumber genome reveals ecological adaptation and Cuvierian tubules defense mechanism.</title>
        <authorList>
            <person name="Chen T."/>
        </authorList>
    </citation>
    <scope>NUCLEOTIDE SEQUENCE</scope>
    <source>
        <strain evidence="7">Nanhai2018</strain>
        <tissue evidence="7">Muscle</tissue>
    </source>
</reference>
<feature type="region of interest" description="Disordered" evidence="4">
    <location>
        <begin position="3200"/>
        <end position="3221"/>
    </location>
</feature>
<dbReference type="SMART" id="SM00137">
    <property type="entry name" value="MAM"/>
    <property type="match status" value="20"/>
</dbReference>
<dbReference type="InterPro" id="IPR036055">
    <property type="entry name" value="LDL_receptor-like_sf"/>
</dbReference>
<feature type="domain" description="MAM" evidence="6">
    <location>
        <begin position="2347"/>
        <end position="2510"/>
    </location>
</feature>
<dbReference type="OrthoDB" id="412155at2759"/>
<feature type="domain" description="MAM" evidence="6">
    <location>
        <begin position="2186"/>
        <end position="2345"/>
    </location>
</feature>
<dbReference type="InterPro" id="IPR051560">
    <property type="entry name" value="MAM_domain-containing"/>
</dbReference>
<dbReference type="CDD" id="cd06263">
    <property type="entry name" value="MAM"/>
    <property type="match status" value="20"/>
</dbReference>
<feature type="domain" description="MAM" evidence="6">
    <location>
        <begin position="3181"/>
        <end position="3337"/>
    </location>
</feature>
<evidence type="ECO:0000313" key="8">
    <source>
        <dbReference type="Proteomes" id="UP001152320"/>
    </source>
</evidence>
<feature type="disulfide bond" evidence="3">
    <location>
        <begin position="3877"/>
        <end position="3895"/>
    </location>
</feature>
<feature type="disulfide bond" evidence="3">
    <location>
        <begin position="1765"/>
        <end position="1783"/>
    </location>
</feature>
<feature type="compositionally biased region" description="Low complexity" evidence="4">
    <location>
        <begin position="3207"/>
        <end position="3221"/>
    </location>
</feature>
<dbReference type="Pfam" id="PF00629">
    <property type="entry name" value="MAM"/>
    <property type="match status" value="21"/>
</dbReference>
<feature type="domain" description="MAM" evidence="6">
    <location>
        <begin position="534"/>
        <end position="697"/>
    </location>
</feature>